<evidence type="ECO:0000313" key="3">
    <source>
        <dbReference type="Proteomes" id="UP000237749"/>
    </source>
</evidence>
<dbReference type="Gene3D" id="3.30.70.100">
    <property type="match status" value="1"/>
</dbReference>
<dbReference type="OrthoDB" id="287932at2"/>
<dbReference type="Proteomes" id="UP000237749">
    <property type="component" value="Unassembled WGS sequence"/>
</dbReference>
<dbReference type="EMBL" id="PTJA01000002">
    <property type="protein sequence ID" value="PPK82562.1"/>
    <property type="molecule type" value="Genomic_DNA"/>
</dbReference>
<reference evidence="2 3" key="1">
    <citation type="submission" date="2018-02" db="EMBL/GenBank/DDBJ databases">
        <title>Genomic Encyclopedia of Archaeal and Bacterial Type Strains, Phase II (KMG-II): from individual species to whole genera.</title>
        <authorList>
            <person name="Goeker M."/>
        </authorList>
    </citation>
    <scope>NUCLEOTIDE SEQUENCE [LARGE SCALE GENOMIC DNA]</scope>
    <source>
        <strain evidence="2 3">DSM 3808</strain>
    </source>
</reference>
<gene>
    <name evidence="2" type="ORF">BXY41_102251</name>
</gene>
<dbReference type="InterPro" id="IPR050744">
    <property type="entry name" value="AI-2_Isomerase_LsrG"/>
</dbReference>
<feature type="domain" description="ABM" evidence="1">
    <location>
        <begin position="2"/>
        <end position="91"/>
    </location>
</feature>
<evidence type="ECO:0000259" key="1">
    <source>
        <dbReference type="PROSITE" id="PS51725"/>
    </source>
</evidence>
<dbReference type="PANTHER" id="PTHR33336:SF15">
    <property type="entry name" value="ABM DOMAIN-CONTAINING PROTEIN"/>
    <property type="match status" value="1"/>
</dbReference>
<keyword evidence="2" id="KW-0560">Oxidoreductase</keyword>
<dbReference type="PROSITE" id="PS51725">
    <property type="entry name" value="ABM"/>
    <property type="match status" value="1"/>
</dbReference>
<dbReference type="SUPFAM" id="SSF54909">
    <property type="entry name" value="Dimeric alpha+beta barrel"/>
    <property type="match status" value="1"/>
</dbReference>
<dbReference type="AlphaFoldDB" id="A0A2S6HX28"/>
<dbReference type="PANTHER" id="PTHR33336">
    <property type="entry name" value="QUINOL MONOOXYGENASE YGIN-RELATED"/>
    <property type="match status" value="1"/>
</dbReference>
<name>A0A2S6HX28_9FIRM</name>
<proteinExistence type="predicted"/>
<organism evidence="2 3">
    <name type="scientific">Lacrimispora xylanisolvens</name>
    <dbReference type="NCBI Taxonomy" id="384636"/>
    <lineage>
        <taxon>Bacteria</taxon>
        <taxon>Bacillati</taxon>
        <taxon>Bacillota</taxon>
        <taxon>Clostridia</taxon>
        <taxon>Lachnospirales</taxon>
        <taxon>Lachnospiraceae</taxon>
        <taxon>Lacrimispora</taxon>
    </lineage>
</organism>
<dbReference type="GO" id="GO:0004497">
    <property type="term" value="F:monooxygenase activity"/>
    <property type="evidence" value="ECO:0007669"/>
    <property type="project" value="UniProtKB-KW"/>
</dbReference>
<keyword evidence="2" id="KW-0503">Monooxygenase</keyword>
<keyword evidence="3" id="KW-1185">Reference proteome</keyword>
<dbReference type="InterPro" id="IPR011008">
    <property type="entry name" value="Dimeric_a/b-barrel"/>
</dbReference>
<accession>A0A2S6HX28</accession>
<sequence>MIKVVAKNYIKEEKIDAFIEVATQLVKQTREKDAGCIRYELVQDVKDPHIITMLEEWEDQASLAAHGASEHFKDAIGVMKELVEKPGDSNFYKTLI</sequence>
<evidence type="ECO:0000313" key="2">
    <source>
        <dbReference type="EMBL" id="PPK82562.1"/>
    </source>
</evidence>
<dbReference type="RefSeq" id="WP_104435155.1">
    <property type="nucleotide sequence ID" value="NZ_PTJA01000002.1"/>
</dbReference>
<comment type="caution">
    <text evidence="2">The sequence shown here is derived from an EMBL/GenBank/DDBJ whole genome shotgun (WGS) entry which is preliminary data.</text>
</comment>
<dbReference type="Pfam" id="PF03992">
    <property type="entry name" value="ABM"/>
    <property type="match status" value="1"/>
</dbReference>
<protein>
    <submittedName>
        <fullName evidence="2">Quinol monooxygenase YgiN</fullName>
    </submittedName>
</protein>
<dbReference type="InterPro" id="IPR007138">
    <property type="entry name" value="ABM_dom"/>
</dbReference>